<name>A0A3S3MWF4_9MAGN</name>
<dbReference type="Gene3D" id="1.10.1370.10">
    <property type="entry name" value="Neurolysin, domain 3"/>
    <property type="match status" value="1"/>
</dbReference>
<proteinExistence type="predicted"/>
<dbReference type="OrthoDB" id="17530at2759"/>
<dbReference type="EMBL" id="QPKB01000006">
    <property type="protein sequence ID" value="RWR87525.1"/>
    <property type="molecule type" value="Genomic_DNA"/>
</dbReference>
<protein>
    <submittedName>
        <fullName evidence="1">Putative mitochondrial intermediate peptidase, mitochondrial</fullName>
    </submittedName>
</protein>
<dbReference type="STRING" id="337451.A0A3S3MWF4"/>
<dbReference type="Proteomes" id="UP000283530">
    <property type="component" value="Unassembled WGS sequence"/>
</dbReference>
<comment type="caution">
    <text evidence="1">The sequence shown here is derived from an EMBL/GenBank/DDBJ whole genome shotgun (WGS) entry which is preliminary data.</text>
</comment>
<gene>
    <name evidence="1" type="ORF">CKAN_01647000</name>
</gene>
<dbReference type="InterPro" id="IPR024077">
    <property type="entry name" value="Neurolysin/TOP_dom2"/>
</dbReference>
<dbReference type="AlphaFoldDB" id="A0A3S3MWF4"/>
<accession>A0A3S3MWF4</accession>
<evidence type="ECO:0000313" key="1">
    <source>
        <dbReference type="EMBL" id="RWR87525.1"/>
    </source>
</evidence>
<reference evidence="1 2" key="1">
    <citation type="journal article" date="2019" name="Nat. Plants">
        <title>Stout camphor tree genome fills gaps in understanding of flowering plant genome evolution.</title>
        <authorList>
            <person name="Chaw S.M."/>
            <person name="Liu Y.C."/>
            <person name="Wu Y.W."/>
            <person name="Wang H.Y."/>
            <person name="Lin C.I."/>
            <person name="Wu C.S."/>
            <person name="Ke H.M."/>
            <person name="Chang L.Y."/>
            <person name="Hsu C.Y."/>
            <person name="Yang H.T."/>
            <person name="Sudianto E."/>
            <person name="Hsu M.H."/>
            <person name="Wu K.P."/>
            <person name="Wang L.N."/>
            <person name="Leebens-Mack J.H."/>
            <person name="Tsai I.J."/>
        </authorList>
    </citation>
    <scope>NUCLEOTIDE SEQUENCE [LARGE SCALE GENOMIC DNA]</scope>
    <source>
        <strain evidence="2">cv. Chaw 1501</strain>
        <tissue evidence="1">Young leaves</tissue>
    </source>
</reference>
<sequence>MRSGLLHDSAPVGLVEECHLLGCKGSEQEVETRLLLPLLAHRILYSLIDQTLSCEQQPSTPMDTVSVVADLRRQHFCWNHVEGTHWHTRFSHLINYGAA</sequence>
<evidence type="ECO:0000313" key="2">
    <source>
        <dbReference type="Proteomes" id="UP000283530"/>
    </source>
</evidence>
<keyword evidence="2" id="KW-1185">Reference proteome</keyword>
<organism evidence="1 2">
    <name type="scientific">Cinnamomum micranthum f. kanehirae</name>
    <dbReference type="NCBI Taxonomy" id="337451"/>
    <lineage>
        <taxon>Eukaryota</taxon>
        <taxon>Viridiplantae</taxon>
        <taxon>Streptophyta</taxon>
        <taxon>Embryophyta</taxon>
        <taxon>Tracheophyta</taxon>
        <taxon>Spermatophyta</taxon>
        <taxon>Magnoliopsida</taxon>
        <taxon>Magnoliidae</taxon>
        <taxon>Laurales</taxon>
        <taxon>Lauraceae</taxon>
        <taxon>Cinnamomum</taxon>
    </lineage>
</organism>